<dbReference type="CDD" id="cd01299">
    <property type="entry name" value="Met_dep_hydrolase_A"/>
    <property type="match status" value="1"/>
</dbReference>
<dbReference type="EMBL" id="LQBQ01000007">
    <property type="protein sequence ID" value="KUJ83206.1"/>
    <property type="molecule type" value="Genomic_DNA"/>
</dbReference>
<dbReference type="SUPFAM" id="SSF51338">
    <property type="entry name" value="Composite domain of metallo-dependent hydrolases"/>
    <property type="match status" value="1"/>
</dbReference>
<name>A0A0X3U8Z7_9RHOB</name>
<dbReference type="PANTHER" id="PTHR43135:SF3">
    <property type="entry name" value="ALPHA-D-RIBOSE 1-METHYLPHOSPHONATE 5-TRIPHOSPHATE DIPHOSPHATASE"/>
    <property type="match status" value="1"/>
</dbReference>
<protein>
    <submittedName>
        <fullName evidence="2">Imidazolonepropionase</fullName>
    </submittedName>
</protein>
<reference evidence="2 3" key="1">
    <citation type="submission" date="2015-12" db="EMBL/GenBank/DDBJ databases">
        <authorList>
            <person name="Shamseldin A."/>
            <person name="Moawad H."/>
            <person name="Abd El-Rahim W.M."/>
            <person name="Sadowsky M.J."/>
        </authorList>
    </citation>
    <scope>NUCLEOTIDE SEQUENCE [LARGE SCALE GENOMIC DNA]</scope>
    <source>
        <strain evidence="2 3">ZGT118</strain>
    </source>
</reference>
<sequence>MAPAFSQQKGAPATLITGARIFDGVNENLTTGQDVLIEDGKIAALGADLTAPDGATVIDAGGRFLMPGFADMHAHLMFQMPFGIAFTADREYWAYVASNIGEQYLMQGFTTVRDVGGNTFSLKRAIDEGVLVGPRVYPSGPMISQSSGHSDHRTDAELPSTIQHEPSVPMKYFHVAVADGRDEVLRTTREVLRRRASQIKISVGGGTGSFADPLDTMQYTDDEIRAAVEAAEDWNTYVTAHVYNSDGILRALRNGVKSIEHGNLMDKEAMQAMIDADAWLSPQVIVYTFHPAGFNDEQKDKHDEAFDGIDQMFTMANEMGFENIVFGTDIITSPEMIKRANEEFVLRTKWFDNVEILRQATSKSAELLALSGPRNPYPGKLGVIEEGAHADILLIDGNPLEDMSVMTEYEEKFDLIMKGGIVYKNQLE</sequence>
<dbReference type="AlphaFoldDB" id="A0A0X3U8Z7"/>
<accession>A0A0X3U8Z7</accession>
<organism evidence="2 3">
    <name type="scientific">Ruegeria marisrubri</name>
    <dbReference type="NCBI Taxonomy" id="1685379"/>
    <lineage>
        <taxon>Bacteria</taxon>
        <taxon>Pseudomonadati</taxon>
        <taxon>Pseudomonadota</taxon>
        <taxon>Alphaproteobacteria</taxon>
        <taxon>Rhodobacterales</taxon>
        <taxon>Roseobacteraceae</taxon>
        <taxon>Ruegeria</taxon>
    </lineage>
</organism>
<dbReference type="GO" id="GO:0016810">
    <property type="term" value="F:hydrolase activity, acting on carbon-nitrogen (but not peptide) bonds"/>
    <property type="evidence" value="ECO:0007669"/>
    <property type="project" value="InterPro"/>
</dbReference>
<dbReference type="InterPro" id="IPR032466">
    <property type="entry name" value="Metal_Hydrolase"/>
</dbReference>
<dbReference type="Gene3D" id="2.30.40.10">
    <property type="entry name" value="Urease, subunit C, domain 1"/>
    <property type="match status" value="1"/>
</dbReference>
<feature type="domain" description="Amidohydrolase-related" evidence="1">
    <location>
        <begin position="64"/>
        <end position="412"/>
    </location>
</feature>
<evidence type="ECO:0000259" key="1">
    <source>
        <dbReference type="Pfam" id="PF01979"/>
    </source>
</evidence>
<proteinExistence type="predicted"/>
<dbReference type="InterPro" id="IPR006680">
    <property type="entry name" value="Amidohydro-rel"/>
</dbReference>
<dbReference type="PANTHER" id="PTHR43135">
    <property type="entry name" value="ALPHA-D-RIBOSE 1-METHYLPHOSPHONATE 5-TRIPHOSPHATE DIPHOSPHATASE"/>
    <property type="match status" value="1"/>
</dbReference>
<dbReference type="Proteomes" id="UP000053791">
    <property type="component" value="Unassembled WGS sequence"/>
</dbReference>
<keyword evidence="3" id="KW-1185">Reference proteome</keyword>
<dbReference type="SUPFAM" id="SSF51556">
    <property type="entry name" value="Metallo-dependent hydrolases"/>
    <property type="match status" value="1"/>
</dbReference>
<gene>
    <name evidence="2" type="ORF">AVO45_18565</name>
</gene>
<dbReference type="InterPro" id="IPR011059">
    <property type="entry name" value="Metal-dep_hydrolase_composite"/>
</dbReference>
<dbReference type="STRING" id="1685379.AVO45_18565"/>
<evidence type="ECO:0000313" key="3">
    <source>
        <dbReference type="Proteomes" id="UP000053791"/>
    </source>
</evidence>
<dbReference type="InterPro" id="IPR057744">
    <property type="entry name" value="OTAase-like"/>
</dbReference>
<comment type="caution">
    <text evidence="2">The sequence shown here is derived from an EMBL/GenBank/DDBJ whole genome shotgun (WGS) entry which is preliminary data.</text>
</comment>
<evidence type="ECO:0000313" key="2">
    <source>
        <dbReference type="EMBL" id="KUJ83206.1"/>
    </source>
</evidence>
<dbReference type="InterPro" id="IPR051781">
    <property type="entry name" value="Metallo-dep_Hydrolase"/>
</dbReference>
<dbReference type="Pfam" id="PF01979">
    <property type="entry name" value="Amidohydro_1"/>
    <property type="match status" value="1"/>
</dbReference>
<dbReference type="Gene3D" id="3.20.20.140">
    <property type="entry name" value="Metal-dependent hydrolases"/>
    <property type="match status" value="1"/>
</dbReference>